<accession>A0A197KEE5</accession>
<dbReference type="AlphaFoldDB" id="A0A197KEE5"/>
<protein>
    <submittedName>
        <fullName evidence="3">Uncharacterized protein</fullName>
    </submittedName>
</protein>
<feature type="coiled-coil region" evidence="1">
    <location>
        <begin position="334"/>
        <end position="368"/>
    </location>
</feature>
<proteinExistence type="predicted"/>
<keyword evidence="1" id="KW-0175">Coiled coil</keyword>
<keyword evidence="4" id="KW-1185">Reference proteome</keyword>
<organism evidence="3 4">
    <name type="scientific">Linnemannia elongata AG-77</name>
    <dbReference type="NCBI Taxonomy" id="1314771"/>
    <lineage>
        <taxon>Eukaryota</taxon>
        <taxon>Fungi</taxon>
        <taxon>Fungi incertae sedis</taxon>
        <taxon>Mucoromycota</taxon>
        <taxon>Mortierellomycotina</taxon>
        <taxon>Mortierellomycetes</taxon>
        <taxon>Mortierellales</taxon>
        <taxon>Mortierellaceae</taxon>
        <taxon>Linnemannia</taxon>
    </lineage>
</organism>
<dbReference type="OrthoDB" id="2436324at2759"/>
<evidence type="ECO:0000313" key="3">
    <source>
        <dbReference type="EMBL" id="OAQ35880.1"/>
    </source>
</evidence>
<evidence type="ECO:0000256" key="1">
    <source>
        <dbReference type="SAM" id="Coils"/>
    </source>
</evidence>
<evidence type="ECO:0000313" key="4">
    <source>
        <dbReference type="Proteomes" id="UP000078512"/>
    </source>
</evidence>
<name>A0A197KEE5_9FUNG</name>
<dbReference type="EMBL" id="KV442013">
    <property type="protein sequence ID" value="OAQ35880.1"/>
    <property type="molecule type" value="Genomic_DNA"/>
</dbReference>
<reference evidence="3 4" key="1">
    <citation type="submission" date="2016-05" db="EMBL/GenBank/DDBJ databases">
        <title>Genome sequencing reveals origins of a unique bacterial endosymbiosis in the earliest lineages of terrestrial Fungi.</title>
        <authorList>
            <consortium name="DOE Joint Genome Institute"/>
            <person name="Uehling J."/>
            <person name="Gryganskyi A."/>
            <person name="Hameed K."/>
            <person name="Tschaplinski T."/>
            <person name="Misztal P."/>
            <person name="Wu S."/>
            <person name="Desiro A."/>
            <person name="Vande Pol N."/>
            <person name="Du Z.-Y."/>
            <person name="Zienkiewicz A."/>
            <person name="Zienkiewicz K."/>
            <person name="Morin E."/>
            <person name="Tisserant E."/>
            <person name="Splivallo R."/>
            <person name="Hainaut M."/>
            <person name="Henrissat B."/>
            <person name="Ohm R."/>
            <person name="Kuo A."/>
            <person name="Yan J."/>
            <person name="Lipzen A."/>
            <person name="Nolan M."/>
            <person name="Labutti K."/>
            <person name="Barry K."/>
            <person name="Goldstein A."/>
            <person name="Labbe J."/>
            <person name="Schadt C."/>
            <person name="Tuskan G."/>
            <person name="Grigoriev I."/>
            <person name="Martin F."/>
            <person name="Vilgalys R."/>
            <person name="Bonito G."/>
        </authorList>
    </citation>
    <scope>NUCLEOTIDE SEQUENCE [LARGE SCALE GENOMIC DNA]</scope>
    <source>
        <strain evidence="3 4">AG-77</strain>
    </source>
</reference>
<dbReference type="Proteomes" id="UP000078512">
    <property type="component" value="Unassembled WGS sequence"/>
</dbReference>
<evidence type="ECO:0000256" key="2">
    <source>
        <dbReference type="SAM" id="MobiDB-lite"/>
    </source>
</evidence>
<gene>
    <name evidence="3" type="ORF">K457DRAFT_495688</name>
</gene>
<feature type="region of interest" description="Disordered" evidence="2">
    <location>
        <begin position="450"/>
        <end position="476"/>
    </location>
</feature>
<sequence length="540" mass="62120">MRQMILSEPSPIQGNRLGTIEEEFVKAVKPSTTDALEAELEDILIARASADEAQDWLATEHVDHEEDRLTTLLDKDNRISIKAQRMSAETPADRIKGLHAVMKMLLQSPSLERPVDAYYVERVCKGITPTAPECTTVATLVNLLRLFVPKRRLPTSSSDSKTKENVGGYMFKAEAHVALRAPFLVLANEFFRVAGYSGSMRQLAPQISPSSRHALALTRSSLSEILFSSKENQFDYYDDNLKVIRNRPTLQQKARIFFSIFNRHAIDELCKQYQMEFAFRLIYIDKLRVRIIGTTIGHGQQGRLDHPVVSLFDVGRNAKKKRRSPAAFDWIREVRTMNADRELVEKEYAKVESELEEAMVTLKLLRSELEPLRQDKVESARKKRQISRARRLGDKSDTLLDQMSTAREDFRHKSDAYHSKLQPTLEAEKEVRTLRSYRYYWMRLQHFTKETKPDPEAQQDAPAQPPNARRDPSWERPEHEDYAEYINLDHLKPRDPRTVTLGSFDPGIAKMLQASRMSLHDVAARLNIYQLLQGKNSLEV</sequence>